<keyword evidence="1" id="KW-0378">Hydrolase</keyword>
<dbReference type="EC" id="3.1.6.1" evidence="1"/>
<dbReference type="RefSeq" id="WP_184307758.1">
    <property type="nucleotide sequence ID" value="NZ_JACHXU010000022.1"/>
</dbReference>
<protein>
    <submittedName>
        <fullName evidence="1">Arylsulfatase</fullName>
        <ecNumber evidence="1">3.1.6.1</ecNumber>
    </submittedName>
</protein>
<evidence type="ECO:0000313" key="1">
    <source>
        <dbReference type="EMBL" id="MBB3209287.1"/>
    </source>
</evidence>
<evidence type="ECO:0000313" key="2">
    <source>
        <dbReference type="Proteomes" id="UP000536179"/>
    </source>
</evidence>
<dbReference type="SUPFAM" id="SSF53649">
    <property type="entry name" value="Alkaline phosphatase-like"/>
    <property type="match status" value="1"/>
</dbReference>
<gene>
    <name evidence="1" type="ORF">FHS27_005127</name>
</gene>
<proteinExistence type="predicted"/>
<dbReference type="Gene3D" id="3.30.1120.10">
    <property type="match status" value="1"/>
</dbReference>
<dbReference type="GO" id="GO:0004065">
    <property type="term" value="F:arylsulfatase activity"/>
    <property type="evidence" value="ECO:0007669"/>
    <property type="project" value="UniProtKB-EC"/>
</dbReference>
<name>A0A7W5H755_9BACT</name>
<dbReference type="Proteomes" id="UP000536179">
    <property type="component" value="Unassembled WGS sequence"/>
</dbReference>
<reference evidence="1 2" key="1">
    <citation type="submission" date="2020-08" db="EMBL/GenBank/DDBJ databases">
        <title>Genomic Encyclopedia of Type Strains, Phase III (KMG-III): the genomes of soil and plant-associated and newly described type strains.</title>
        <authorList>
            <person name="Whitman W."/>
        </authorList>
    </citation>
    <scope>NUCLEOTIDE SEQUENCE [LARGE SCALE GENOMIC DNA]</scope>
    <source>
        <strain evidence="1 2">CECT 8075</strain>
    </source>
</reference>
<sequence length="80" mass="9349">MLWEQETHAAVRKGDWKLVTLDATDDAAWELYDLSDVRNETKNVAHQHPELVVDLKTEWTAWAKQANVLAWPKERSNYSK</sequence>
<accession>A0A7W5H755</accession>
<dbReference type="EMBL" id="JACHXU010000022">
    <property type="protein sequence ID" value="MBB3209287.1"/>
    <property type="molecule type" value="Genomic_DNA"/>
</dbReference>
<comment type="caution">
    <text evidence="1">The sequence shown here is derived from an EMBL/GenBank/DDBJ whole genome shotgun (WGS) entry which is preliminary data.</text>
</comment>
<keyword evidence="2" id="KW-1185">Reference proteome</keyword>
<dbReference type="InterPro" id="IPR017850">
    <property type="entry name" value="Alkaline_phosphatase_core_sf"/>
</dbReference>
<dbReference type="AlphaFoldDB" id="A0A7W5H755"/>
<organism evidence="1 2">
    <name type="scientific">Aporhodopirellula rubra</name>
    <dbReference type="NCBI Taxonomy" id="980271"/>
    <lineage>
        <taxon>Bacteria</taxon>
        <taxon>Pseudomonadati</taxon>
        <taxon>Planctomycetota</taxon>
        <taxon>Planctomycetia</taxon>
        <taxon>Pirellulales</taxon>
        <taxon>Pirellulaceae</taxon>
        <taxon>Aporhodopirellula</taxon>
    </lineage>
</organism>